<sequence>MSAALQPMVTSPHPLATEVGAEVLQRGGTAAEAAVAMGAVLAVVMPHFCGLGGDAVWLLADRDDWSTTIMGIGQAPAVLPDLPDALPLRGPDAMLTTACAVDSWDHALRLSVARWGGVMTADALLEPAQTLAKEGFLPGASQQFWLDFRRADWPDWPGFSPLFGAPTGELLRQPQLAHVLALLRKDGLRSFYDGPVAQRVAQGLDKAGSALTAADLAATRCREAQPLAQSYRGMRLLAPPPPTQGVTTLAIMGILDRLQVPRDPTARMHLLVEAVKQAFLDRAGIADPDHARVDTQALLDPGRLDAKAAAICPERALVWPAIVKHGDTVFFAATDAQGRCASVLQSTYFDWSSGCVIGDTGIIWHNRGASFSTDPAHPNVIAPGKRPFYTLNPGIALRDGVPHLLYGTQGADGQPQTLAVLLTALIDLGLSPAEALAEPRFLLGRTFSDSRDSLKIEASLGSAAISALTALGHETAELPALSLIFGCAGAIRIDATGSSGAHDPRGEGAAL</sequence>
<dbReference type="SUPFAM" id="SSF56235">
    <property type="entry name" value="N-terminal nucleophile aminohydrolases (Ntn hydrolases)"/>
    <property type="match status" value="1"/>
</dbReference>
<keyword evidence="2" id="KW-1185">Reference proteome</keyword>
<dbReference type="RefSeq" id="WP_379107563.1">
    <property type="nucleotide sequence ID" value="NZ_JBHTOQ010000043.1"/>
</dbReference>
<accession>A0ABW4DZU5</accession>
<dbReference type="PRINTS" id="PR01210">
    <property type="entry name" value="GGTRANSPTASE"/>
</dbReference>
<dbReference type="InterPro" id="IPR043138">
    <property type="entry name" value="GGT_lsub"/>
</dbReference>
<name>A0ABW4DZU5_9RHOB</name>
<dbReference type="PANTHER" id="PTHR43881">
    <property type="entry name" value="GAMMA-GLUTAMYLTRANSPEPTIDASE (AFU_ORTHOLOGUE AFUA_4G13580)"/>
    <property type="match status" value="1"/>
</dbReference>
<comment type="caution">
    <text evidence="1">The sequence shown here is derived from an EMBL/GenBank/DDBJ whole genome shotgun (WGS) entry which is preliminary data.</text>
</comment>
<dbReference type="Gene3D" id="3.60.20.40">
    <property type="match status" value="1"/>
</dbReference>
<evidence type="ECO:0000313" key="1">
    <source>
        <dbReference type="EMBL" id="MFD1483234.1"/>
    </source>
</evidence>
<dbReference type="InterPro" id="IPR052896">
    <property type="entry name" value="GGT-like_enzyme"/>
</dbReference>
<dbReference type="Gene3D" id="1.10.246.130">
    <property type="match status" value="1"/>
</dbReference>
<dbReference type="InterPro" id="IPR029055">
    <property type="entry name" value="Ntn_hydrolases_N"/>
</dbReference>
<protein>
    <submittedName>
        <fullName evidence="1">Gamma-glutamyltransferase family protein</fullName>
    </submittedName>
</protein>
<reference evidence="2" key="1">
    <citation type="journal article" date="2019" name="Int. J. Syst. Evol. Microbiol.">
        <title>The Global Catalogue of Microorganisms (GCM) 10K type strain sequencing project: providing services to taxonomists for standard genome sequencing and annotation.</title>
        <authorList>
            <consortium name="The Broad Institute Genomics Platform"/>
            <consortium name="The Broad Institute Genome Sequencing Center for Infectious Disease"/>
            <person name="Wu L."/>
            <person name="Ma J."/>
        </authorList>
    </citation>
    <scope>NUCLEOTIDE SEQUENCE [LARGE SCALE GENOMIC DNA]</scope>
    <source>
        <strain evidence="2">CCM 8875</strain>
    </source>
</reference>
<dbReference type="Proteomes" id="UP001597302">
    <property type="component" value="Unassembled WGS sequence"/>
</dbReference>
<organism evidence="1 2">
    <name type="scientific">Paracoccus nototheniae</name>
    <dbReference type="NCBI Taxonomy" id="2489002"/>
    <lineage>
        <taxon>Bacteria</taxon>
        <taxon>Pseudomonadati</taxon>
        <taxon>Pseudomonadota</taxon>
        <taxon>Alphaproteobacteria</taxon>
        <taxon>Rhodobacterales</taxon>
        <taxon>Paracoccaceae</taxon>
        <taxon>Paracoccus</taxon>
    </lineage>
</organism>
<proteinExistence type="predicted"/>
<evidence type="ECO:0000313" key="2">
    <source>
        <dbReference type="Proteomes" id="UP001597302"/>
    </source>
</evidence>
<dbReference type="PANTHER" id="PTHR43881:SF5">
    <property type="entry name" value="GAMMA-GLUTAMYLTRANSPEPTIDASE"/>
    <property type="match status" value="1"/>
</dbReference>
<dbReference type="InterPro" id="IPR043137">
    <property type="entry name" value="GGT_ssub_C"/>
</dbReference>
<gene>
    <name evidence="1" type="ORF">ACFQ5P_18225</name>
</gene>
<dbReference type="Pfam" id="PF01019">
    <property type="entry name" value="G_glu_transpept"/>
    <property type="match status" value="1"/>
</dbReference>
<dbReference type="EMBL" id="JBHTOQ010000043">
    <property type="protein sequence ID" value="MFD1483234.1"/>
    <property type="molecule type" value="Genomic_DNA"/>
</dbReference>